<organism evidence="5 6">
    <name type="scientific">Drosophila kikkawai</name>
    <name type="common">Fruit fly</name>
    <dbReference type="NCBI Taxonomy" id="30033"/>
    <lineage>
        <taxon>Eukaryota</taxon>
        <taxon>Metazoa</taxon>
        <taxon>Ecdysozoa</taxon>
        <taxon>Arthropoda</taxon>
        <taxon>Hexapoda</taxon>
        <taxon>Insecta</taxon>
        <taxon>Pterygota</taxon>
        <taxon>Neoptera</taxon>
        <taxon>Endopterygota</taxon>
        <taxon>Diptera</taxon>
        <taxon>Brachycera</taxon>
        <taxon>Muscomorpha</taxon>
        <taxon>Ephydroidea</taxon>
        <taxon>Drosophilidae</taxon>
        <taxon>Drosophila</taxon>
        <taxon>Sophophora</taxon>
    </lineage>
</organism>
<reference evidence="6" key="2">
    <citation type="submission" date="2025-08" db="UniProtKB">
        <authorList>
            <consortium name="RefSeq"/>
        </authorList>
    </citation>
    <scope>IDENTIFICATION</scope>
    <source>
        <strain evidence="6">14028-0561.14</strain>
        <tissue evidence="6">Whole fly</tissue>
    </source>
</reference>
<evidence type="ECO:0000259" key="3">
    <source>
        <dbReference type="Pfam" id="PF00501"/>
    </source>
</evidence>
<feature type="domain" description="AMP-dependent synthetase/ligase" evidence="3">
    <location>
        <begin position="35"/>
        <end position="385"/>
    </location>
</feature>
<dbReference type="CDD" id="cd05911">
    <property type="entry name" value="Firefly_Luc_like"/>
    <property type="match status" value="1"/>
</dbReference>
<evidence type="ECO:0000259" key="4">
    <source>
        <dbReference type="Pfam" id="PF13193"/>
    </source>
</evidence>
<gene>
    <name evidence="6" type="primary">LOC108078552</name>
</gene>
<dbReference type="RefSeq" id="XP_017027958.1">
    <property type="nucleotide sequence ID" value="XM_017172469.3"/>
</dbReference>
<evidence type="ECO:0000256" key="1">
    <source>
        <dbReference type="ARBA" id="ARBA00004275"/>
    </source>
</evidence>
<dbReference type="GO" id="GO:0046949">
    <property type="term" value="P:fatty-acyl-CoA biosynthetic process"/>
    <property type="evidence" value="ECO:0007669"/>
    <property type="project" value="TreeGrafter"/>
</dbReference>
<protein>
    <submittedName>
        <fullName evidence="6">Uncharacterized protein</fullName>
    </submittedName>
</protein>
<dbReference type="GO" id="GO:0004467">
    <property type="term" value="F:long-chain fatty acid-CoA ligase activity"/>
    <property type="evidence" value="ECO:0007669"/>
    <property type="project" value="TreeGrafter"/>
</dbReference>
<dbReference type="Gene3D" id="3.30.300.30">
    <property type="match status" value="1"/>
</dbReference>
<evidence type="ECO:0000313" key="6">
    <source>
        <dbReference type="RefSeq" id="XP_017027958.1"/>
    </source>
</evidence>
<dbReference type="FunFam" id="3.40.50.12780:FF:000025">
    <property type="entry name" value="luciferin 4-monooxygenase"/>
    <property type="match status" value="1"/>
</dbReference>
<dbReference type="OrthoDB" id="7831570at2759"/>
<dbReference type="PROSITE" id="PS00455">
    <property type="entry name" value="AMP_BINDING"/>
    <property type="match status" value="1"/>
</dbReference>
<sequence length="536" mass="59034">MSYNEQKRVWSGPPQSQVSVYKDDTSLGALIFSTMRNWPKKVCQISDSDGVRVTAEQALTWAIRMAQFLRTRGLTHKDVIGIVGENTTYLMPLAVACLMNGTPFHTPHPMLDEDTLRHVLSITKPGLIFCDGNVYQKVYSATSGWQPDFFILTDHLEGVPSIKTLLEPTSTEDSYQPEPLREGGGQTVAILCSSGTTGLPKAVCISNNSLLPMSLFTSDTILFTLTALDWQSGLVAFIVSTVVGGTRIITNKPFTPEYVAQLVDKHGVNFIYLAPRHMSAVFNSPDVTPEAFASLRKVSYGGGQLSGSTVQRCQDICHNAILLSMYGLTETGTVATCVGLQPGNPGGRLLPGVAVRIVNKEGRNLKQNQVGEIQVHTGRVWKGYFGNHEATESMQDTEGWFHTGDLGYVDEQNLLYIVDRCKEILKYQAVHFWPSEIENVILELNEVQEVCVIGIPNELTDDDAGALVVRRKGAIISAQEIVDHVAQRLPGVHKQLHAGVQFTNELPSNLNGKTVRRASRDQFIAKKYSNTSIRTR</sequence>
<dbReference type="InterPro" id="IPR025110">
    <property type="entry name" value="AMP-bd_C"/>
</dbReference>
<dbReference type="PANTHER" id="PTHR24096:SF353">
    <property type="entry name" value="GH16244P-RELATED"/>
    <property type="match status" value="1"/>
</dbReference>
<name>A0A6P4J0A2_DROKI</name>
<dbReference type="Pfam" id="PF13193">
    <property type="entry name" value="AMP-binding_C"/>
    <property type="match status" value="1"/>
</dbReference>
<dbReference type="GO" id="GO:0005777">
    <property type="term" value="C:peroxisome"/>
    <property type="evidence" value="ECO:0007669"/>
    <property type="project" value="UniProtKB-SubCell"/>
</dbReference>
<evidence type="ECO:0000256" key="2">
    <source>
        <dbReference type="ARBA" id="ARBA00023140"/>
    </source>
</evidence>
<keyword evidence="2" id="KW-0576">Peroxisome</keyword>
<accession>A0A6P4J0A2</accession>
<dbReference type="SUPFAM" id="SSF56801">
    <property type="entry name" value="Acetyl-CoA synthetase-like"/>
    <property type="match status" value="1"/>
</dbReference>
<dbReference type="AlphaFoldDB" id="A0A6P4J0A2"/>
<dbReference type="GeneID" id="108078552"/>
<keyword evidence="5" id="KW-1185">Reference proteome</keyword>
<dbReference type="InterPro" id="IPR045851">
    <property type="entry name" value="AMP-bd_C_sf"/>
</dbReference>
<dbReference type="PANTHER" id="PTHR24096">
    <property type="entry name" value="LONG-CHAIN-FATTY-ACID--COA LIGASE"/>
    <property type="match status" value="1"/>
</dbReference>
<dbReference type="Pfam" id="PF00501">
    <property type="entry name" value="AMP-binding"/>
    <property type="match status" value="1"/>
</dbReference>
<dbReference type="Gene3D" id="3.40.50.12780">
    <property type="entry name" value="N-terminal domain of ligase-like"/>
    <property type="match status" value="1"/>
</dbReference>
<feature type="domain" description="AMP-binding enzyme C-terminal" evidence="4">
    <location>
        <begin position="436"/>
        <end position="513"/>
    </location>
</feature>
<dbReference type="Proteomes" id="UP001652661">
    <property type="component" value="Chromosome 2L"/>
</dbReference>
<proteinExistence type="predicted"/>
<dbReference type="InterPro" id="IPR000873">
    <property type="entry name" value="AMP-dep_synth/lig_dom"/>
</dbReference>
<comment type="subcellular location">
    <subcellularLocation>
        <location evidence="1">Peroxisome</location>
    </subcellularLocation>
</comment>
<dbReference type="InterPro" id="IPR042099">
    <property type="entry name" value="ANL_N_sf"/>
</dbReference>
<reference evidence="5" key="1">
    <citation type="submission" date="2025-05" db="UniProtKB">
        <authorList>
            <consortium name="RefSeq"/>
        </authorList>
    </citation>
    <scope>NUCLEOTIDE SEQUENCE [LARGE SCALE GENOMIC DNA]</scope>
    <source>
        <strain evidence="5">14028-0561.14</strain>
    </source>
</reference>
<evidence type="ECO:0000313" key="5">
    <source>
        <dbReference type="Proteomes" id="UP001652661"/>
    </source>
</evidence>
<dbReference type="InterPro" id="IPR020845">
    <property type="entry name" value="AMP-binding_CS"/>
</dbReference>